<dbReference type="GO" id="GO:0046872">
    <property type="term" value="F:metal ion binding"/>
    <property type="evidence" value="ECO:0007669"/>
    <property type="project" value="UniProtKB-KW"/>
</dbReference>
<keyword evidence="5" id="KW-0560">Oxidoreductase</keyword>
<dbReference type="Pfam" id="PF01328">
    <property type="entry name" value="Peroxidase_2"/>
    <property type="match status" value="1"/>
</dbReference>
<dbReference type="Gene3D" id="1.10.489.10">
    <property type="entry name" value="Chloroperoxidase-like"/>
    <property type="match status" value="1"/>
</dbReference>
<evidence type="ECO:0000256" key="1">
    <source>
        <dbReference type="ARBA" id="ARBA00001970"/>
    </source>
</evidence>
<dbReference type="RefSeq" id="XP_037221131.1">
    <property type="nucleotide sequence ID" value="XM_037363210.1"/>
</dbReference>
<evidence type="ECO:0000256" key="7">
    <source>
        <dbReference type="ARBA" id="ARBA00025795"/>
    </source>
</evidence>
<keyword evidence="6" id="KW-0408">Iron</keyword>
<keyword evidence="2 10" id="KW-0575">Peroxidase</keyword>
<evidence type="ECO:0000256" key="2">
    <source>
        <dbReference type="ARBA" id="ARBA00022559"/>
    </source>
</evidence>
<comment type="caution">
    <text evidence="10">The sequence shown here is derived from an EMBL/GenBank/DDBJ whole genome shotgun (WGS) entry which is preliminary data.</text>
</comment>
<organism evidence="10 11">
    <name type="scientific">Mycena indigotica</name>
    <dbReference type="NCBI Taxonomy" id="2126181"/>
    <lineage>
        <taxon>Eukaryota</taxon>
        <taxon>Fungi</taxon>
        <taxon>Dikarya</taxon>
        <taxon>Basidiomycota</taxon>
        <taxon>Agaricomycotina</taxon>
        <taxon>Agaricomycetes</taxon>
        <taxon>Agaricomycetidae</taxon>
        <taxon>Agaricales</taxon>
        <taxon>Marasmiineae</taxon>
        <taxon>Mycenaceae</taxon>
        <taxon>Mycena</taxon>
    </lineage>
</organism>
<gene>
    <name evidence="10" type="ORF">MIND_00647800</name>
</gene>
<comment type="similarity">
    <text evidence="7">Belongs to the chloroperoxidase family.</text>
</comment>
<dbReference type="GeneID" id="59345726"/>
<comment type="cofactor">
    <cofactor evidence="1">
        <name>heme b</name>
        <dbReference type="ChEBI" id="CHEBI:60344"/>
    </cofactor>
</comment>
<dbReference type="OrthoDB" id="407298at2759"/>
<dbReference type="PANTHER" id="PTHR33577:SF9">
    <property type="entry name" value="PEROXIDASE STCC"/>
    <property type="match status" value="1"/>
</dbReference>
<feature type="chain" id="PRO_5034300546" evidence="8">
    <location>
        <begin position="21"/>
        <end position="276"/>
    </location>
</feature>
<dbReference type="SUPFAM" id="SSF47571">
    <property type="entry name" value="Cloroperoxidase"/>
    <property type="match status" value="1"/>
</dbReference>
<dbReference type="InterPro" id="IPR036851">
    <property type="entry name" value="Chloroperoxidase-like_sf"/>
</dbReference>
<reference evidence="10" key="1">
    <citation type="submission" date="2020-05" db="EMBL/GenBank/DDBJ databases">
        <title>Mycena genomes resolve the evolution of fungal bioluminescence.</title>
        <authorList>
            <person name="Tsai I.J."/>
        </authorList>
    </citation>
    <scope>NUCLEOTIDE SEQUENCE</scope>
    <source>
        <strain evidence="10">171206Taipei</strain>
    </source>
</reference>
<keyword evidence="4" id="KW-0479">Metal-binding</keyword>
<keyword evidence="8" id="KW-0732">Signal</keyword>
<accession>A0A8H6SRM8</accession>
<keyword evidence="11" id="KW-1185">Reference proteome</keyword>
<evidence type="ECO:0000256" key="8">
    <source>
        <dbReference type="SAM" id="SignalP"/>
    </source>
</evidence>
<feature type="domain" description="Heme haloperoxidase family profile" evidence="9">
    <location>
        <begin position="27"/>
        <end position="240"/>
    </location>
</feature>
<dbReference type="AlphaFoldDB" id="A0A8H6SRM8"/>
<evidence type="ECO:0000259" key="9">
    <source>
        <dbReference type="PROSITE" id="PS51405"/>
    </source>
</evidence>
<sequence length="276" mass="29971">MQLVLSAAFALALAASSVSAFATDYKGSHKFVAPGPGDERSPCPGLNTLANHGYLPHNGKNFTVKTLMDASLKGFNVDWDAILIAAKFGMLSRNDFGSIENMSLGALSLHNLVEHDASISRNDFGDGTGDHIHFNETTFSVMANANPGVDYYNTTSAAAVQYARLQHSKETNPFLVNTKKEFVLRSHENSLYLSIFGDPLTGIAPKKFVQIFFREERLPVQEGWKLPTTKITAATLSPLDHAIRDASNWTETSVCGPVVLSPTSVVNDELQALLVQ</sequence>
<dbReference type="PANTHER" id="PTHR33577">
    <property type="entry name" value="STERIGMATOCYSTIN BIOSYNTHESIS PEROXIDASE STCC-RELATED"/>
    <property type="match status" value="1"/>
</dbReference>
<evidence type="ECO:0000256" key="6">
    <source>
        <dbReference type="ARBA" id="ARBA00023004"/>
    </source>
</evidence>
<evidence type="ECO:0000256" key="4">
    <source>
        <dbReference type="ARBA" id="ARBA00022723"/>
    </source>
</evidence>
<dbReference type="EMBL" id="JACAZF010000005">
    <property type="protein sequence ID" value="KAF7304159.1"/>
    <property type="molecule type" value="Genomic_DNA"/>
</dbReference>
<dbReference type="GO" id="GO:0004601">
    <property type="term" value="F:peroxidase activity"/>
    <property type="evidence" value="ECO:0007669"/>
    <property type="project" value="UniProtKB-KW"/>
</dbReference>
<keyword evidence="3" id="KW-0349">Heme</keyword>
<name>A0A8H6SRM8_9AGAR</name>
<dbReference type="PROSITE" id="PS51405">
    <property type="entry name" value="HEME_HALOPEROXIDASE"/>
    <property type="match status" value="1"/>
</dbReference>
<evidence type="ECO:0000313" key="10">
    <source>
        <dbReference type="EMBL" id="KAF7304159.1"/>
    </source>
</evidence>
<dbReference type="Proteomes" id="UP000636479">
    <property type="component" value="Unassembled WGS sequence"/>
</dbReference>
<feature type="signal peptide" evidence="8">
    <location>
        <begin position="1"/>
        <end position="20"/>
    </location>
</feature>
<dbReference type="InterPro" id="IPR000028">
    <property type="entry name" value="Chloroperoxidase"/>
</dbReference>
<protein>
    <submittedName>
        <fullName evidence="10">HEME-HALOPEROXIDASE domain-containing protein</fullName>
    </submittedName>
</protein>
<proteinExistence type="inferred from homology"/>
<evidence type="ECO:0000256" key="3">
    <source>
        <dbReference type="ARBA" id="ARBA00022617"/>
    </source>
</evidence>
<evidence type="ECO:0000313" key="11">
    <source>
        <dbReference type="Proteomes" id="UP000636479"/>
    </source>
</evidence>
<evidence type="ECO:0000256" key="5">
    <source>
        <dbReference type="ARBA" id="ARBA00023002"/>
    </source>
</evidence>